<feature type="chain" id="PRO_5038542709" evidence="1">
    <location>
        <begin position="22"/>
        <end position="274"/>
    </location>
</feature>
<sequence length="274" mass="31338">MVNKMFFSILLLIGCVLGVKAAQVDTVSVYSEAMKKNIKVVVIEPEVSKEKETPVLYLLHGYSGKYSDWVLKAPHITELADQFGITIVCPDGGFGSWYWDIENDANYQYETFVSNELVSYIDKNYSVIADRAYRGITGLSMGGHGALYLALRNQDVYSVVGSTAGGVDFRPFPDNWQIKDRLGEYAQNKDAWEDHTVINMLHLYKPNSLEIWVDCGKQDFFYGVNEALHQKMNYLNIPHRYLVMPGAHKWDYWNRSIAYQMAYFGEVFNGRTTK</sequence>
<evidence type="ECO:0000313" key="3">
    <source>
        <dbReference type="Proteomes" id="UP000824156"/>
    </source>
</evidence>
<dbReference type="Proteomes" id="UP000824156">
    <property type="component" value="Unassembled WGS sequence"/>
</dbReference>
<dbReference type="SUPFAM" id="SSF53474">
    <property type="entry name" value="alpha/beta-Hydrolases"/>
    <property type="match status" value="1"/>
</dbReference>
<dbReference type="PROSITE" id="PS51257">
    <property type="entry name" value="PROKAR_LIPOPROTEIN"/>
    <property type="match status" value="1"/>
</dbReference>
<dbReference type="EMBL" id="DXEZ01000072">
    <property type="protein sequence ID" value="HIX53876.1"/>
    <property type="molecule type" value="Genomic_DNA"/>
</dbReference>
<dbReference type="InterPro" id="IPR050583">
    <property type="entry name" value="Mycobacterial_A85_antigen"/>
</dbReference>
<comment type="caution">
    <text evidence="2">The sequence shown here is derived from an EMBL/GenBank/DDBJ whole genome shotgun (WGS) entry which is preliminary data.</text>
</comment>
<dbReference type="AlphaFoldDB" id="A0A9D2AYJ4"/>
<reference evidence="2" key="2">
    <citation type="submission" date="2021-04" db="EMBL/GenBank/DDBJ databases">
        <authorList>
            <person name="Gilroy R."/>
        </authorList>
    </citation>
    <scope>NUCLEOTIDE SEQUENCE</scope>
    <source>
        <strain evidence="2">1719</strain>
    </source>
</reference>
<reference evidence="2" key="1">
    <citation type="journal article" date="2021" name="PeerJ">
        <title>Extensive microbial diversity within the chicken gut microbiome revealed by metagenomics and culture.</title>
        <authorList>
            <person name="Gilroy R."/>
            <person name="Ravi A."/>
            <person name="Getino M."/>
            <person name="Pursley I."/>
            <person name="Horton D.L."/>
            <person name="Alikhan N.F."/>
            <person name="Baker D."/>
            <person name="Gharbi K."/>
            <person name="Hall N."/>
            <person name="Watson M."/>
            <person name="Adriaenssens E.M."/>
            <person name="Foster-Nyarko E."/>
            <person name="Jarju S."/>
            <person name="Secka A."/>
            <person name="Antonio M."/>
            <person name="Oren A."/>
            <person name="Chaudhuri R.R."/>
            <person name="La Ragione R."/>
            <person name="Hildebrand F."/>
            <person name="Pallen M.J."/>
        </authorList>
    </citation>
    <scope>NUCLEOTIDE SEQUENCE</scope>
    <source>
        <strain evidence="2">1719</strain>
    </source>
</reference>
<evidence type="ECO:0000256" key="1">
    <source>
        <dbReference type="SAM" id="SignalP"/>
    </source>
</evidence>
<organism evidence="2 3">
    <name type="scientific">Candidatus Sphingobacterium stercoripullorum</name>
    <dbReference type="NCBI Taxonomy" id="2838759"/>
    <lineage>
        <taxon>Bacteria</taxon>
        <taxon>Pseudomonadati</taxon>
        <taxon>Bacteroidota</taxon>
        <taxon>Sphingobacteriia</taxon>
        <taxon>Sphingobacteriales</taxon>
        <taxon>Sphingobacteriaceae</taxon>
        <taxon>Sphingobacterium</taxon>
    </lineage>
</organism>
<evidence type="ECO:0000313" key="2">
    <source>
        <dbReference type="EMBL" id="HIX53876.1"/>
    </source>
</evidence>
<dbReference type="PANTHER" id="PTHR48098:SF1">
    <property type="entry name" value="DIACYLGLYCEROL ACYLTRANSFERASE_MYCOLYLTRANSFERASE AG85A"/>
    <property type="match status" value="1"/>
</dbReference>
<dbReference type="GO" id="GO:0016747">
    <property type="term" value="F:acyltransferase activity, transferring groups other than amino-acyl groups"/>
    <property type="evidence" value="ECO:0007669"/>
    <property type="project" value="TreeGrafter"/>
</dbReference>
<accession>A0A9D2AYJ4</accession>
<protein>
    <submittedName>
        <fullName evidence="2">Esterase family protein</fullName>
    </submittedName>
</protein>
<name>A0A9D2AYJ4_9SPHI</name>
<feature type="signal peptide" evidence="1">
    <location>
        <begin position="1"/>
        <end position="21"/>
    </location>
</feature>
<proteinExistence type="predicted"/>
<dbReference type="PANTHER" id="PTHR48098">
    <property type="entry name" value="ENTEROCHELIN ESTERASE-RELATED"/>
    <property type="match status" value="1"/>
</dbReference>
<gene>
    <name evidence="2" type="ORF">H9853_02520</name>
</gene>
<dbReference type="Pfam" id="PF00756">
    <property type="entry name" value="Esterase"/>
    <property type="match status" value="1"/>
</dbReference>
<dbReference type="Gene3D" id="3.40.50.1820">
    <property type="entry name" value="alpha/beta hydrolase"/>
    <property type="match status" value="1"/>
</dbReference>
<keyword evidence="1" id="KW-0732">Signal</keyword>
<dbReference type="InterPro" id="IPR029058">
    <property type="entry name" value="AB_hydrolase_fold"/>
</dbReference>
<dbReference type="InterPro" id="IPR000801">
    <property type="entry name" value="Esterase-like"/>
</dbReference>